<protein>
    <submittedName>
        <fullName evidence="3">Inositol 1,4,5-trisphosphate receptor type 1</fullName>
    </submittedName>
</protein>
<comment type="caution">
    <text evidence="3">The sequence shown here is derived from an EMBL/GenBank/DDBJ whole genome shotgun (WGS) entry which is preliminary data.</text>
</comment>
<keyword evidence="1" id="KW-0677">Repeat</keyword>
<keyword evidence="4" id="KW-1185">Reference proteome</keyword>
<dbReference type="Gene3D" id="2.80.10.50">
    <property type="match status" value="1"/>
</dbReference>
<dbReference type="InterPro" id="IPR016093">
    <property type="entry name" value="MIR_motif"/>
</dbReference>
<dbReference type="Pfam" id="PF02815">
    <property type="entry name" value="MIR"/>
    <property type="match status" value="1"/>
</dbReference>
<keyword evidence="3" id="KW-0675">Receptor</keyword>
<evidence type="ECO:0000313" key="4">
    <source>
        <dbReference type="Proteomes" id="UP000762676"/>
    </source>
</evidence>
<proteinExistence type="predicted"/>
<dbReference type="GO" id="GO:0006816">
    <property type="term" value="P:calcium ion transport"/>
    <property type="evidence" value="ECO:0007669"/>
    <property type="project" value="InterPro"/>
</dbReference>
<dbReference type="CDD" id="cd23280">
    <property type="entry name" value="beta-trefoil_MIR_itr-1-like"/>
    <property type="match status" value="1"/>
</dbReference>
<dbReference type="InterPro" id="IPR036300">
    <property type="entry name" value="MIR_dom_sf"/>
</dbReference>
<evidence type="ECO:0000259" key="2">
    <source>
        <dbReference type="Pfam" id="PF02815"/>
    </source>
</evidence>
<dbReference type="EMBL" id="BMAT01010738">
    <property type="protein sequence ID" value="GFR59743.1"/>
    <property type="molecule type" value="Genomic_DNA"/>
</dbReference>
<sequence>MRYTSLFCPKGEVIRWEQQVRLRHLTTRKYLCIDVDHQISLTDDNEDPKTVFRLHSVLSERDEIHFESYARIEHVLTGFWLHALKDEDYVRKQFRGVDESQEQSMKGLRWDTAQVRQVRARKK</sequence>
<reference evidence="3 4" key="1">
    <citation type="journal article" date="2021" name="Elife">
        <title>Chloroplast acquisition without the gene transfer in kleptoplastic sea slugs, Plakobranchus ocellatus.</title>
        <authorList>
            <person name="Maeda T."/>
            <person name="Takahashi S."/>
            <person name="Yoshida T."/>
            <person name="Shimamura S."/>
            <person name="Takaki Y."/>
            <person name="Nagai Y."/>
            <person name="Toyoda A."/>
            <person name="Suzuki Y."/>
            <person name="Arimoto A."/>
            <person name="Ishii H."/>
            <person name="Satoh N."/>
            <person name="Nishiyama T."/>
            <person name="Hasebe M."/>
            <person name="Maruyama T."/>
            <person name="Minagawa J."/>
            <person name="Obokata J."/>
            <person name="Shigenobu S."/>
        </authorList>
    </citation>
    <scope>NUCLEOTIDE SEQUENCE [LARGE SCALE GENOMIC DNA]</scope>
</reference>
<dbReference type="Proteomes" id="UP000762676">
    <property type="component" value="Unassembled WGS sequence"/>
</dbReference>
<evidence type="ECO:0000256" key="1">
    <source>
        <dbReference type="ARBA" id="ARBA00022737"/>
    </source>
</evidence>
<dbReference type="PANTHER" id="PTHR13715:SF99">
    <property type="entry name" value="INOSITOL 1,4,5-TRISPHOSPHATE RECEPTOR-LIKE PROTEIN A"/>
    <property type="match status" value="1"/>
</dbReference>
<dbReference type="PANTHER" id="PTHR13715">
    <property type="entry name" value="RYANODINE RECEPTOR AND IP3 RECEPTOR"/>
    <property type="match status" value="1"/>
</dbReference>
<feature type="domain" description="MIR" evidence="2">
    <location>
        <begin position="10"/>
        <end position="87"/>
    </location>
</feature>
<organism evidence="3 4">
    <name type="scientific">Elysia marginata</name>
    <dbReference type="NCBI Taxonomy" id="1093978"/>
    <lineage>
        <taxon>Eukaryota</taxon>
        <taxon>Metazoa</taxon>
        <taxon>Spiralia</taxon>
        <taxon>Lophotrochozoa</taxon>
        <taxon>Mollusca</taxon>
        <taxon>Gastropoda</taxon>
        <taxon>Heterobranchia</taxon>
        <taxon>Euthyneura</taxon>
        <taxon>Panpulmonata</taxon>
        <taxon>Sacoglossa</taxon>
        <taxon>Placobranchoidea</taxon>
        <taxon>Plakobranchidae</taxon>
        <taxon>Elysia</taxon>
    </lineage>
</organism>
<dbReference type="SUPFAM" id="SSF82109">
    <property type="entry name" value="MIR domain"/>
    <property type="match status" value="1"/>
</dbReference>
<name>A0AAV4EFK4_9GAST</name>
<dbReference type="AlphaFoldDB" id="A0AAV4EFK4"/>
<dbReference type="InterPro" id="IPR015925">
    <property type="entry name" value="Ryanodine_IP3_receptor"/>
</dbReference>
<evidence type="ECO:0000313" key="3">
    <source>
        <dbReference type="EMBL" id="GFR59743.1"/>
    </source>
</evidence>
<accession>A0AAV4EFK4</accession>
<gene>
    <name evidence="3" type="ORF">ElyMa_005391000</name>
</gene>